<comment type="caution">
    <text evidence="1">The sequence shown here is derived from an EMBL/GenBank/DDBJ whole genome shotgun (WGS) entry which is preliminary data.</text>
</comment>
<dbReference type="Proteomes" id="UP000054843">
    <property type="component" value="Unassembled WGS sequence"/>
</dbReference>
<accession>A0A0V1M1Y2</accession>
<reference evidence="1 2" key="1">
    <citation type="submission" date="2015-01" db="EMBL/GenBank/DDBJ databases">
        <title>Evolution of Trichinella species and genotypes.</title>
        <authorList>
            <person name="Korhonen P.K."/>
            <person name="Edoardo P."/>
            <person name="Giuseppe L.R."/>
            <person name="Gasser R.B."/>
        </authorList>
    </citation>
    <scope>NUCLEOTIDE SEQUENCE [LARGE SCALE GENOMIC DNA]</scope>
    <source>
        <strain evidence="1">ISS1980</strain>
    </source>
</reference>
<protein>
    <submittedName>
        <fullName evidence="1">Uncharacterized protein</fullName>
    </submittedName>
</protein>
<gene>
    <name evidence="1" type="ORF">T10_7904</name>
</gene>
<proteinExistence type="predicted"/>
<evidence type="ECO:0000313" key="1">
    <source>
        <dbReference type="EMBL" id="KRZ65793.1"/>
    </source>
</evidence>
<organism evidence="1 2">
    <name type="scientific">Trichinella papuae</name>
    <dbReference type="NCBI Taxonomy" id="268474"/>
    <lineage>
        <taxon>Eukaryota</taxon>
        <taxon>Metazoa</taxon>
        <taxon>Ecdysozoa</taxon>
        <taxon>Nematoda</taxon>
        <taxon>Enoplea</taxon>
        <taxon>Dorylaimia</taxon>
        <taxon>Trichinellida</taxon>
        <taxon>Trichinellidae</taxon>
        <taxon>Trichinella</taxon>
    </lineage>
</organism>
<sequence>MEGIGQRLEKEIAYLPEVHLSVTEDTIKPRPSAGQFHGSTFVPFLITNMPSLRVLRSYLVTQFIAISSRRHVVNYNSALQCYL</sequence>
<dbReference type="EMBL" id="JYDO01000295">
    <property type="protein sequence ID" value="KRZ65793.1"/>
    <property type="molecule type" value="Genomic_DNA"/>
</dbReference>
<keyword evidence="2" id="KW-1185">Reference proteome</keyword>
<name>A0A0V1M1Y2_9BILA</name>
<evidence type="ECO:0000313" key="2">
    <source>
        <dbReference type="Proteomes" id="UP000054843"/>
    </source>
</evidence>
<dbReference type="AlphaFoldDB" id="A0A0V1M1Y2"/>